<accession>A0A9I9DVZ4</accession>
<feature type="region of interest" description="Disordered" evidence="1">
    <location>
        <begin position="30"/>
        <end position="75"/>
    </location>
</feature>
<protein>
    <recommendedName>
        <fullName evidence="3">Protein MNN4-like</fullName>
    </recommendedName>
</protein>
<evidence type="ECO:0000256" key="1">
    <source>
        <dbReference type="SAM" id="MobiDB-lite"/>
    </source>
</evidence>
<feature type="compositionally biased region" description="Basic residues" evidence="1">
    <location>
        <begin position="60"/>
        <end position="75"/>
    </location>
</feature>
<name>A0A9I9DVZ4_CUCME</name>
<evidence type="ECO:0008006" key="3">
    <source>
        <dbReference type="Google" id="ProtNLM"/>
    </source>
</evidence>
<feature type="compositionally biased region" description="Basic and acidic residues" evidence="1">
    <location>
        <begin position="30"/>
        <end position="39"/>
    </location>
</feature>
<sequence length="75" mass="9055">MKEKEEAKKKRRVELLSEVEKVAKFVEKEKGKEKAHEEHYEEFEKEVENLSPLEEENPRPKKKRKVTMKKMTLKA</sequence>
<organism evidence="2">
    <name type="scientific">Cucumis melo</name>
    <name type="common">Muskmelon</name>
    <dbReference type="NCBI Taxonomy" id="3656"/>
    <lineage>
        <taxon>Eukaryota</taxon>
        <taxon>Viridiplantae</taxon>
        <taxon>Streptophyta</taxon>
        <taxon>Embryophyta</taxon>
        <taxon>Tracheophyta</taxon>
        <taxon>Spermatophyta</taxon>
        <taxon>Magnoliopsida</taxon>
        <taxon>eudicotyledons</taxon>
        <taxon>Gunneridae</taxon>
        <taxon>Pentapetalae</taxon>
        <taxon>rosids</taxon>
        <taxon>fabids</taxon>
        <taxon>Cucurbitales</taxon>
        <taxon>Cucurbitaceae</taxon>
        <taxon>Benincaseae</taxon>
        <taxon>Cucumis</taxon>
    </lineage>
</organism>
<evidence type="ECO:0000313" key="2">
    <source>
        <dbReference type="EnsemblPlants" id="MELO3C024976.2.1"/>
    </source>
</evidence>
<dbReference type="Gramene" id="MELO3C024976.2.1">
    <property type="protein sequence ID" value="MELO3C024976.2.1"/>
    <property type="gene ID" value="MELO3C024976.2"/>
</dbReference>
<reference evidence="2" key="1">
    <citation type="submission" date="2023-03" db="UniProtKB">
        <authorList>
            <consortium name="EnsemblPlants"/>
        </authorList>
    </citation>
    <scope>IDENTIFICATION</scope>
</reference>
<proteinExistence type="predicted"/>
<dbReference type="AlphaFoldDB" id="A0A9I9DVZ4"/>
<dbReference type="EnsemblPlants" id="MELO3C024976.2.1">
    <property type="protein sequence ID" value="MELO3C024976.2.1"/>
    <property type="gene ID" value="MELO3C024976.2"/>
</dbReference>